<dbReference type="PATRIC" id="fig|1131935.3.peg.145"/>
<evidence type="ECO:0000313" key="3">
    <source>
        <dbReference type="Proteomes" id="UP000003900"/>
    </source>
</evidence>
<dbReference type="OrthoDB" id="2885760at2"/>
<sequence>MDNQMISRRLQTLNFLDERATMLFPDEYHVCGIYAIINKMNGKLYIGKTSQKIYRYIRKERIEKLRKGEMHNSLLQKEFNSFGEKNFSFFIIEKILNVDSSDFFQKKLHDTLNYLEVFYINKFQSSDRKYGYNYEIGGTNDFTIDDIKLLIEKEFKKRDKWVYGELSGSRKLGFGIREEFINKKIKIPPNGLGTIIDMFLKVDHHLFSFEDYCKKFILTYNDRDYVKENCSLIPWMIAQQIIKKYPDTEIIKEVSK</sequence>
<dbReference type="Proteomes" id="UP000003900">
    <property type="component" value="Unassembled WGS sequence"/>
</dbReference>
<gene>
    <name evidence="2" type="ORF">PDENDC454_00785</name>
</gene>
<reference evidence="2 3" key="1">
    <citation type="journal article" date="2012" name="J. Bacteriol.">
        <title>Genome Sequence of the Pattern-Forming Social Bacterium Paenibacillus dendritiformis C454 Chiral Morphotype.</title>
        <authorList>
            <person name="Sirota-Madi A."/>
            <person name="Olender T."/>
            <person name="Helman Y."/>
            <person name="Brainis I."/>
            <person name="Finkelshtein A."/>
            <person name="Roth D."/>
            <person name="Hagai E."/>
            <person name="Leshkowitz D."/>
            <person name="Brodsky L."/>
            <person name="Galatenko V."/>
            <person name="Nikolaev V."/>
            <person name="Gutnick D.L."/>
            <person name="Lancet D."/>
            <person name="Ben-Jacob E."/>
        </authorList>
    </citation>
    <scope>NUCLEOTIDE SEQUENCE [LARGE SCALE GENOMIC DNA]</scope>
    <source>
        <strain evidence="2 3">C454</strain>
    </source>
</reference>
<evidence type="ECO:0000313" key="2">
    <source>
        <dbReference type="EMBL" id="EHQ64405.1"/>
    </source>
</evidence>
<accession>H3S9F7</accession>
<dbReference type="InterPro" id="IPR035901">
    <property type="entry name" value="GIY-YIG_endonuc_sf"/>
</dbReference>
<keyword evidence="2" id="KW-0378">Hydrolase</keyword>
<dbReference type="AlphaFoldDB" id="H3S9F7"/>
<protein>
    <submittedName>
        <fullName evidence="2">Intron-encoded endonuclease bI1</fullName>
    </submittedName>
</protein>
<dbReference type="SUPFAM" id="SSF82771">
    <property type="entry name" value="GIY-YIG endonuclease"/>
    <property type="match status" value="1"/>
</dbReference>
<dbReference type="InterPro" id="IPR000305">
    <property type="entry name" value="GIY-YIG_endonuc"/>
</dbReference>
<evidence type="ECO:0000259" key="1">
    <source>
        <dbReference type="Pfam" id="PF01541"/>
    </source>
</evidence>
<proteinExistence type="predicted"/>
<keyword evidence="2" id="KW-0540">Nuclease</keyword>
<dbReference type="RefSeq" id="WP_006674669.1">
    <property type="nucleotide sequence ID" value="NZ_AHKH01000001.1"/>
</dbReference>
<feature type="domain" description="GIY-YIG" evidence="1">
    <location>
        <begin position="31"/>
        <end position="122"/>
    </location>
</feature>
<dbReference type="EMBL" id="AHKH01000001">
    <property type="protein sequence ID" value="EHQ64405.1"/>
    <property type="molecule type" value="Genomic_DNA"/>
</dbReference>
<keyword evidence="3" id="KW-1185">Reference proteome</keyword>
<dbReference type="GO" id="GO:0004519">
    <property type="term" value="F:endonuclease activity"/>
    <property type="evidence" value="ECO:0007669"/>
    <property type="project" value="UniProtKB-KW"/>
</dbReference>
<name>H3S9F7_9BACL</name>
<comment type="caution">
    <text evidence="2">The sequence shown here is derived from an EMBL/GenBank/DDBJ whole genome shotgun (WGS) entry which is preliminary data.</text>
</comment>
<dbReference type="Gene3D" id="3.40.1440.10">
    <property type="entry name" value="GIY-YIG endonuclease"/>
    <property type="match status" value="1"/>
</dbReference>
<keyword evidence="2" id="KW-0255">Endonuclease</keyword>
<dbReference type="Pfam" id="PF01541">
    <property type="entry name" value="GIY-YIG"/>
    <property type="match status" value="1"/>
</dbReference>
<organism evidence="2 3">
    <name type="scientific">Paenibacillus dendritiformis C454</name>
    <dbReference type="NCBI Taxonomy" id="1131935"/>
    <lineage>
        <taxon>Bacteria</taxon>
        <taxon>Bacillati</taxon>
        <taxon>Bacillota</taxon>
        <taxon>Bacilli</taxon>
        <taxon>Bacillales</taxon>
        <taxon>Paenibacillaceae</taxon>
        <taxon>Paenibacillus</taxon>
    </lineage>
</organism>